<accession>A0A645CSL1</accession>
<comment type="caution">
    <text evidence="1">The sequence shown here is derived from an EMBL/GenBank/DDBJ whole genome shotgun (WGS) entry which is preliminary data.</text>
</comment>
<organism evidence="1">
    <name type="scientific">bioreactor metagenome</name>
    <dbReference type="NCBI Taxonomy" id="1076179"/>
    <lineage>
        <taxon>unclassified sequences</taxon>
        <taxon>metagenomes</taxon>
        <taxon>ecological metagenomes</taxon>
    </lineage>
</organism>
<dbReference type="AlphaFoldDB" id="A0A645CSL1"/>
<dbReference type="EMBL" id="VSSQ01029821">
    <property type="protein sequence ID" value="MPM80106.1"/>
    <property type="molecule type" value="Genomic_DNA"/>
</dbReference>
<name>A0A645CSL1_9ZZZZ</name>
<gene>
    <name evidence="1" type="ORF">SDC9_127152</name>
</gene>
<dbReference type="InterPro" id="IPR030890">
    <property type="entry name" value="LP_HExxH_w_TonB"/>
</dbReference>
<sequence length="305" mass="34631">MKKLKYMIYLLTAAFIVWGCEKEQLGDLNTKILDLGGEEIAPTETDIWLYNNFVKPYNMEVKYKWDQFELALNRTLVPVYEDKVIPIMNTIKETWIVPYEKVAGAAFIKKLSPKKFVLVGSPQYNNGTITLGEAEGGRKIVMYRLNWFTRTDASLIRAIMKTVHHEFGHTMHQTIMYPEEYMYITPAAYTSSWNNVSDMEAMKLGFISSYATASPDEDFVEMLSRIVVYGKEAFDQRVAEATSIYNNPSLNAGMTYDPGAALRQKEAILVSYLKQVWGVDLYDPSPGVKGLVTLVQEAISDISSN</sequence>
<reference evidence="1" key="1">
    <citation type="submission" date="2019-08" db="EMBL/GenBank/DDBJ databases">
        <authorList>
            <person name="Kucharzyk K."/>
            <person name="Murdoch R.W."/>
            <person name="Higgins S."/>
            <person name="Loffler F."/>
        </authorList>
    </citation>
    <scope>NUCLEOTIDE SEQUENCE</scope>
</reference>
<proteinExistence type="predicted"/>
<dbReference type="Pfam" id="PF15890">
    <property type="entry name" value="Peptidase_Mx1"/>
    <property type="match status" value="1"/>
</dbReference>
<dbReference type="Gene3D" id="3.40.390.70">
    <property type="match status" value="1"/>
</dbReference>
<protein>
    <recommendedName>
        <fullName evidence="2">Substrate import-associated zinc metallohydrolase lipoprotein</fullName>
    </recommendedName>
</protein>
<evidence type="ECO:0000313" key="1">
    <source>
        <dbReference type="EMBL" id="MPM80106.1"/>
    </source>
</evidence>
<evidence type="ECO:0008006" key="2">
    <source>
        <dbReference type="Google" id="ProtNLM"/>
    </source>
</evidence>
<dbReference type="SUPFAM" id="SSF55486">
    <property type="entry name" value="Metalloproteases ('zincins'), catalytic domain"/>
    <property type="match status" value="1"/>
</dbReference>
<dbReference type="NCBIfam" id="TIGR04549">
    <property type="entry name" value="LP_HExxH_w_tonB"/>
    <property type="match status" value="1"/>
</dbReference>